<organism evidence="4 5">
    <name type="scientific">Oncorhynchus mykiss</name>
    <name type="common">Rainbow trout</name>
    <name type="synonym">Salmo gairdneri</name>
    <dbReference type="NCBI Taxonomy" id="8022"/>
    <lineage>
        <taxon>Eukaryota</taxon>
        <taxon>Metazoa</taxon>
        <taxon>Chordata</taxon>
        <taxon>Craniata</taxon>
        <taxon>Vertebrata</taxon>
        <taxon>Euteleostomi</taxon>
        <taxon>Actinopterygii</taxon>
        <taxon>Neopterygii</taxon>
        <taxon>Teleostei</taxon>
        <taxon>Protacanthopterygii</taxon>
        <taxon>Salmoniformes</taxon>
        <taxon>Salmonidae</taxon>
        <taxon>Salmoninae</taxon>
        <taxon>Oncorhynchus</taxon>
    </lineage>
</organism>
<dbReference type="GO" id="GO:0005634">
    <property type="term" value="C:nucleus"/>
    <property type="evidence" value="ECO:0007669"/>
    <property type="project" value="TreeGrafter"/>
</dbReference>
<gene>
    <name evidence="4" type="ORF">GSONMT00039797001</name>
</gene>
<keyword evidence="1" id="KW-0175">Coiled coil</keyword>
<dbReference type="PANTHER" id="PTHR14043:SF4">
    <property type="entry name" value="HOMEOBOX PROTEIN CUT-LIKE 1"/>
    <property type="match status" value="1"/>
</dbReference>
<evidence type="ECO:0000259" key="3">
    <source>
        <dbReference type="Pfam" id="PF25398"/>
    </source>
</evidence>
<dbReference type="Pfam" id="PF25398">
    <property type="entry name" value="CUX1_N"/>
    <property type="match status" value="1"/>
</dbReference>
<evidence type="ECO:0000313" key="4">
    <source>
        <dbReference type="EMBL" id="CDQ68151.1"/>
    </source>
</evidence>
<dbReference type="PANTHER" id="PTHR14043">
    <property type="entry name" value="CCAAT DISPLACEMENT PROTEIN-RELATED"/>
    <property type="match status" value="1"/>
</dbReference>
<dbReference type="PaxDb" id="8022-A0A060WM30"/>
<protein>
    <recommendedName>
        <fullName evidence="3">Cux N-terminal domain-containing protein</fullName>
    </recommendedName>
</protein>
<evidence type="ECO:0000313" key="5">
    <source>
        <dbReference type="Proteomes" id="UP000193380"/>
    </source>
</evidence>
<dbReference type="STRING" id="8022.A0A060WM30"/>
<feature type="region of interest" description="Disordered" evidence="2">
    <location>
        <begin position="281"/>
        <end position="323"/>
    </location>
</feature>
<dbReference type="Proteomes" id="UP000193380">
    <property type="component" value="Unassembled WGS sequence"/>
</dbReference>
<dbReference type="GO" id="GO:0000981">
    <property type="term" value="F:DNA-binding transcription factor activity, RNA polymerase II-specific"/>
    <property type="evidence" value="ECO:0007669"/>
    <property type="project" value="TreeGrafter"/>
</dbReference>
<feature type="compositionally biased region" description="Basic and acidic residues" evidence="2">
    <location>
        <begin position="281"/>
        <end position="301"/>
    </location>
</feature>
<dbReference type="AlphaFoldDB" id="A0A060WM30"/>
<reference evidence="4" key="1">
    <citation type="journal article" date="2014" name="Nat. Commun.">
        <title>The rainbow trout genome provides novel insights into evolution after whole-genome duplication in vertebrates.</title>
        <authorList>
            <person name="Berthelot C."/>
            <person name="Brunet F."/>
            <person name="Chalopin D."/>
            <person name="Juanchich A."/>
            <person name="Bernard M."/>
            <person name="Noel B."/>
            <person name="Bento P."/>
            <person name="Da Silva C."/>
            <person name="Labadie K."/>
            <person name="Alberti A."/>
            <person name="Aury J.M."/>
            <person name="Louis A."/>
            <person name="Dehais P."/>
            <person name="Bardou P."/>
            <person name="Montfort J."/>
            <person name="Klopp C."/>
            <person name="Cabau C."/>
            <person name="Gaspin C."/>
            <person name="Thorgaard G.H."/>
            <person name="Boussaha M."/>
            <person name="Quillet E."/>
            <person name="Guyomard R."/>
            <person name="Galiana D."/>
            <person name="Bobe J."/>
            <person name="Volff J.N."/>
            <person name="Genet C."/>
            <person name="Wincker P."/>
            <person name="Jaillon O."/>
            <person name="Roest Crollius H."/>
            <person name="Guiguen Y."/>
        </authorList>
    </citation>
    <scope>NUCLEOTIDE SEQUENCE [LARGE SCALE GENOMIC DNA]</scope>
</reference>
<accession>A0A060WM30</accession>
<proteinExistence type="predicted"/>
<evidence type="ECO:0000256" key="2">
    <source>
        <dbReference type="SAM" id="MobiDB-lite"/>
    </source>
</evidence>
<name>A0A060WM30_ONCMY</name>
<reference evidence="4" key="2">
    <citation type="submission" date="2014-03" db="EMBL/GenBank/DDBJ databases">
        <authorList>
            <person name="Genoscope - CEA"/>
        </authorList>
    </citation>
    <scope>NUCLEOTIDE SEQUENCE</scope>
</reference>
<evidence type="ECO:0000256" key="1">
    <source>
        <dbReference type="ARBA" id="ARBA00023054"/>
    </source>
</evidence>
<dbReference type="EMBL" id="FR904613">
    <property type="protein sequence ID" value="CDQ68151.1"/>
    <property type="molecule type" value="Genomic_DNA"/>
</dbReference>
<feature type="compositionally biased region" description="Low complexity" evidence="2">
    <location>
        <begin position="308"/>
        <end position="317"/>
    </location>
</feature>
<dbReference type="GO" id="GO:0000977">
    <property type="term" value="F:RNA polymerase II transcription regulatory region sequence-specific DNA binding"/>
    <property type="evidence" value="ECO:0007669"/>
    <property type="project" value="TreeGrafter"/>
</dbReference>
<sequence length="376" mass="42673">MAREGERESKCMPHTFPLSTASSALIQGQHKVILCFVFLPPFPREQTFPLGGFGQIRIPIFICLMCFYAPYLGTKGNTLPHPSELTVGILPRRENVVKMGPGFAKLNIWLVCKRFLLNTVGMKVNDQGVKDCGNRECGHFHRMRMYCVLLSHKVALLCDANPFPSSFFVLQDLRKQVAPLLKGFQAEIDAVSKRSKESEAAFLNVYKRFIDVPDPVSALEAAQQLQLKVQRMHDIETENQKLRETLEGYTQEIAEVKNHEVTIKALKEKIEEYEETLKKQAKELGQEERREREEGQLHNDHAEEESQQQENQESVVSKLEEANRKAQSLQTGNQVALCDSSAGLGRLSLCRYAWQTLAFYLDADRAQAGVPYCLLQ</sequence>
<feature type="domain" description="Cux N-terminal" evidence="3">
    <location>
        <begin position="172"/>
        <end position="225"/>
    </location>
</feature>
<dbReference type="InterPro" id="IPR057476">
    <property type="entry name" value="Cux_N"/>
</dbReference>